<dbReference type="SMART" id="SM00243">
    <property type="entry name" value="GAS2"/>
    <property type="match status" value="1"/>
</dbReference>
<dbReference type="GO" id="GO:0005884">
    <property type="term" value="C:actin filament"/>
    <property type="evidence" value="ECO:0007669"/>
    <property type="project" value="TreeGrafter"/>
</dbReference>
<dbReference type="GO" id="GO:0005737">
    <property type="term" value="C:cytoplasm"/>
    <property type="evidence" value="ECO:0007669"/>
    <property type="project" value="TreeGrafter"/>
</dbReference>
<protein>
    <recommendedName>
        <fullName evidence="10">GAR domain-containing protein</fullName>
    </recommendedName>
</protein>
<dbReference type="PROSITE" id="PS51460">
    <property type="entry name" value="GAR"/>
    <property type="match status" value="1"/>
</dbReference>
<dbReference type="CDD" id="cd21268">
    <property type="entry name" value="CH_GAS2L1_2"/>
    <property type="match status" value="1"/>
</dbReference>
<dbReference type="GO" id="GO:0001725">
    <property type="term" value="C:stress fiber"/>
    <property type="evidence" value="ECO:0007669"/>
    <property type="project" value="TreeGrafter"/>
</dbReference>
<evidence type="ECO:0000256" key="5">
    <source>
        <dbReference type="SAM" id="MobiDB-lite"/>
    </source>
</evidence>
<dbReference type="GO" id="GO:0008017">
    <property type="term" value="F:microtubule binding"/>
    <property type="evidence" value="ECO:0007669"/>
    <property type="project" value="InterPro"/>
</dbReference>
<evidence type="ECO:0000256" key="2">
    <source>
        <dbReference type="ARBA" id="ARBA00022490"/>
    </source>
</evidence>
<name>A0A6L2Q2M3_COPFO</name>
<dbReference type="GO" id="GO:0051015">
    <property type="term" value="F:actin filament binding"/>
    <property type="evidence" value="ECO:0007669"/>
    <property type="project" value="TreeGrafter"/>
</dbReference>
<sequence length="763" mass="84439">MEVTPVLKETRSYRPFKSSEEYLYAMKEDLAEWLNMMYPELDINVDNFMDRLDTGVTLCKHANNVRKYATEYVQRRQVRRPSVTSNLTELGDVHYLLAAKPGTFFARDNVSNFISWCRHGLCVLECLLFETDDLILRKNEKHVILCLLEVARRGAKFGMLAPMLVQLEREIDREIAAEQRGDSLDDSDEEEQYGPIPQVVTNDLKSLDEMVRDLVERCTCPVQFPMIRVSEGKYRIGDTKVLIFVRVLRKHVMVRVGGGWDTLSHYLDKHDPCRCRTAHRSPLSTKLIFKSNGPLELSTAQVLYERSPPRTRRSSASSVSSGGGPPLSTHNRSRSPSICLQAPRFNYEGSSTGIDSLSVNNGRRSITPTRSRSPTPRLSATKTPSSHGGSNTGLNTSGRNSRNRSRSPTPRSPSHSKNTCNLPADSNNNEGGDTTNTTAPADQQSLNDSGSEVSDEGYRSLGLVNSSAVDGGVIKEGHVELSKPDEGVVESEDAHLSEPPIPVVETPHPLSDCSAYDDVAPSPSRHKRTPSDAERRHRLSDTTMNDTKMTRSRSTGGEPGLFDPGSPVRRAGVYRSVRSDPRVTTSRTGQQNSTWSGRQGKGKPRPSLNGVAFERNATQRRSLGSANSTPSALRRSKGSLPASLQGSPTKQISPLLEQILQVKDLDNDVTVLNKMKEIIQHYADIVDEKLVEEKRHEQTLPQEELDFTSAWVHGNGSLGRIRKVSPSPRKDSKVEGAVSRIPAPIFYRPMASATAELTTQSGS</sequence>
<dbReference type="AlphaFoldDB" id="A0A6L2Q2M3"/>
<dbReference type="PANTHER" id="PTHR46756:SF18">
    <property type="entry name" value="GAS2-LIKE PROTEIN PICKLED EGGS"/>
    <property type="match status" value="1"/>
</dbReference>
<evidence type="ECO:0000313" key="8">
    <source>
        <dbReference type="EMBL" id="GFG37068.1"/>
    </source>
</evidence>
<proteinExistence type="inferred from homology"/>
<feature type="domain" description="GAR" evidence="7">
    <location>
        <begin position="202"/>
        <end position="274"/>
    </location>
</feature>
<dbReference type="InParanoid" id="A0A6L2Q2M3"/>
<feature type="region of interest" description="Disordered" evidence="5">
    <location>
        <begin position="304"/>
        <end position="335"/>
    </location>
</feature>
<dbReference type="SUPFAM" id="SSF47576">
    <property type="entry name" value="Calponin-homology domain, CH-domain"/>
    <property type="match status" value="1"/>
</dbReference>
<dbReference type="SUPFAM" id="SSF143575">
    <property type="entry name" value="GAS2 domain-like"/>
    <property type="match status" value="1"/>
</dbReference>
<dbReference type="GO" id="GO:0008093">
    <property type="term" value="F:cytoskeletal anchor activity"/>
    <property type="evidence" value="ECO:0007669"/>
    <property type="project" value="TreeGrafter"/>
</dbReference>
<evidence type="ECO:0000313" key="9">
    <source>
        <dbReference type="Proteomes" id="UP000502823"/>
    </source>
</evidence>
<evidence type="ECO:0000256" key="3">
    <source>
        <dbReference type="ARBA" id="ARBA00023212"/>
    </source>
</evidence>
<dbReference type="InterPro" id="IPR001715">
    <property type="entry name" value="CH_dom"/>
</dbReference>
<reference evidence="9" key="1">
    <citation type="submission" date="2020-01" db="EMBL/GenBank/DDBJ databases">
        <title>Draft genome sequence of the Termite Coptotermes fromosanus.</title>
        <authorList>
            <person name="Itakura S."/>
            <person name="Yosikawa Y."/>
            <person name="Umezawa K."/>
        </authorList>
    </citation>
    <scope>NUCLEOTIDE SEQUENCE [LARGE SCALE GENOMIC DNA]</scope>
</reference>
<feature type="region of interest" description="Disordered" evidence="5">
    <location>
        <begin position="480"/>
        <end position="649"/>
    </location>
</feature>
<dbReference type="Pfam" id="PF00307">
    <property type="entry name" value="CH"/>
    <property type="match status" value="1"/>
</dbReference>
<feature type="compositionally biased region" description="Low complexity" evidence="5">
    <location>
        <begin position="363"/>
        <end position="377"/>
    </location>
</feature>
<feature type="compositionally biased region" description="Basic and acidic residues" evidence="5">
    <location>
        <begin position="480"/>
        <end position="496"/>
    </location>
</feature>
<feature type="compositionally biased region" description="Polar residues" evidence="5">
    <location>
        <begin position="619"/>
        <end position="631"/>
    </location>
</feature>
<dbReference type="Pfam" id="PF02187">
    <property type="entry name" value="GAS2"/>
    <property type="match status" value="1"/>
</dbReference>
<comment type="similarity">
    <text evidence="4">Belongs to the GAS2 family.</text>
</comment>
<feature type="region of interest" description="Disordered" evidence="5">
    <location>
        <begin position="350"/>
        <end position="457"/>
    </location>
</feature>
<dbReference type="InterPro" id="IPR003108">
    <property type="entry name" value="GAR_dom"/>
</dbReference>
<evidence type="ECO:0000259" key="7">
    <source>
        <dbReference type="PROSITE" id="PS51460"/>
    </source>
</evidence>
<dbReference type="Gene3D" id="1.10.418.10">
    <property type="entry name" value="Calponin-like domain"/>
    <property type="match status" value="1"/>
</dbReference>
<dbReference type="OrthoDB" id="206130at2759"/>
<comment type="subcellular location">
    <subcellularLocation>
        <location evidence="1">Cytoplasm</location>
        <location evidence="1">Cytoskeleton</location>
    </subcellularLocation>
</comment>
<feature type="domain" description="Calponin-homology (CH)" evidence="6">
    <location>
        <begin position="24"/>
        <end position="155"/>
    </location>
</feature>
<keyword evidence="3" id="KW-0206">Cytoskeleton</keyword>
<dbReference type="PROSITE" id="PS50021">
    <property type="entry name" value="CH"/>
    <property type="match status" value="1"/>
</dbReference>
<organism evidence="8 9">
    <name type="scientific">Coptotermes formosanus</name>
    <name type="common">Formosan subterranean termite</name>
    <dbReference type="NCBI Taxonomy" id="36987"/>
    <lineage>
        <taxon>Eukaryota</taxon>
        <taxon>Metazoa</taxon>
        <taxon>Ecdysozoa</taxon>
        <taxon>Arthropoda</taxon>
        <taxon>Hexapoda</taxon>
        <taxon>Insecta</taxon>
        <taxon>Pterygota</taxon>
        <taxon>Neoptera</taxon>
        <taxon>Polyneoptera</taxon>
        <taxon>Dictyoptera</taxon>
        <taxon>Blattodea</taxon>
        <taxon>Blattoidea</taxon>
        <taxon>Termitoidae</taxon>
        <taxon>Rhinotermitidae</taxon>
        <taxon>Coptotermes</taxon>
    </lineage>
</organism>
<evidence type="ECO:0000256" key="4">
    <source>
        <dbReference type="ARBA" id="ARBA00038441"/>
    </source>
</evidence>
<dbReference type="EMBL" id="BLKM01012573">
    <property type="protein sequence ID" value="GFG37068.1"/>
    <property type="molecule type" value="Genomic_DNA"/>
</dbReference>
<dbReference type="InterPro" id="IPR036534">
    <property type="entry name" value="GAR_dom_sf"/>
</dbReference>
<keyword evidence="2" id="KW-0963">Cytoplasm</keyword>
<dbReference type="GO" id="GO:1904825">
    <property type="term" value="P:protein localization to microtubule plus-end"/>
    <property type="evidence" value="ECO:0007669"/>
    <property type="project" value="TreeGrafter"/>
</dbReference>
<dbReference type="InterPro" id="IPR036872">
    <property type="entry name" value="CH_dom_sf"/>
</dbReference>
<feature type="compositionally biased region" description="Polar residues" evidence="5">
    <location>
        <begin position="415"/>
        <end position="426"/>
    </location>
</feature>
<feature type="compositionally biased region" description="Polar residues" evidence="5">
    <location>
        <begin position="439"/>
        <end position="452"/>
    </location>
</feature>
<keyword evidence="9" id="KW-1185">Reference proteome</keyword>
<feature type="compositionally biased region" description="Polar residues" evidence="5">
    <location>
        <begin position="582"/>
        <end position="597"/>
    </location>
</feature>
<dbReference type="PANTHER" id="PTHR46756">
    <property type="entry name" value="TRANSGELIN"/>
    <property type="match status" value="1"/>
</dbReference>
<dbReference type="GO" id="GO:0001578">
    <property type="term" value="P:microtubule bundle formation"/>
    <property type="evidence" value="ECO:0007669"/>
    <property type="project" value="TreeGrafter"/>
</dbReference>
<dbReference type="FunCoup" id="A0A6L2Q2M3">
    <property type="interactions" value="12"/>
</dbReference>
<dbReference type="GO" id="GO:0051764">
    <property type="term" value="P:actin crosslink formation"/>
    <property type="evidence" value="ECO:0007669"/>
    <property type="project" value="TreeGrafter"/>
</dbReference>
<comment type="caution">
    <text evidence="8">The sequence shown here is derived from an EMBL/GenBank/DDBJ whole genome shotgun (WGS) entry which is preliminary data.</text>
</comment>
<dbReference type="GO" id="GO:0035371">
    <property type="term" value="C:microtubule plus-end"/>
    <property type="evidence" value="ECO:0007669"/>
    <property type="project" value="TreeGrafter"/>
</dbReference>
<feature type="compositionally biased region" description="Low complexity" evidence="5">
    <location>
        <begin position="427"/>
        <end position="438"/>
    </location>
</feature>
<dbReference type="SMART" id="SM00033">
    <property type="entry name" value="CH"/>
    <property type="match status" value="1"/>
</dbReference>
<dbReference type="Proteomes" id="UP000502823">
    <property type="component" value="Unassembled WGS sequence"/>
</dbReference>
<evidence type="ECO:0008006" key="10">
    <source>
        <dbReference type="Google" id="ProtNLM"/>
    </source>
</evidence>
<dbReference type="GO" id="GO:0031110">
    <property type="term" value="P:regulation of microtubule polymerization or depolymerization"/>
    <property type="evidence" value="ECO:0007669"/>
    <property type="project" value="TreeGrafter"/>
</dbReference>
<feature type="compositionally biased region" description="Polar residues" evidence="5">
    <location>
        <begin position="378"/>
        <end position="394"/>
    </location>
</feature>
<accession>A0A6L2Q2M3</accession>
<gene>
    <name evidence="8" type="ORF">Cfor_05446</name>
</gene>
<feature type="compositionally biased region" description="Low complexity" evidence="5">
    <location>
        <begin position="395"/>
        <end position="413"/>
    </location>
</feature>
<evidence type="ECO:0000256" key="1">
    <source>
        <dbReference type="ARBA" id="ARBA00004245"/>
    </source>
</evidence>
<dbReference type="Gene3D" id="3.30.920.20">
    <property type="entry name" value="Gas2-like domain"/>
    <property type="match status" value="1"/>
</dbReference>
<evidence type="ECO:0000259" key="6">
    <source>
        <dbReference type="PROSITE" id="PS50021"/>
    </source>
</evidence>
<feature type="compositionally biased region" description="Polar residues" evidence="5">
    <location>
        <begin position="350"/>
        <end position="362"/>
    </location>
</feature>
<feature type="compositionally biased region" description="Polar residues" evidence="5">
    <location>
        <begin position="541"/>
        <end position="555"/>
    </location>
</feature>